<gene>
    <name evidence="1" type="ORF">SAMN05421833_101106</name>
</gene>
<sequence>MAIQLNKGVVLQEVDGQAVLVGTGRKAAYWRINGTALLMLKRLLDGDTATEVVESIAQIHDIDRVRVKADIDQLVAALVEARLIRADSSD</sequence>
<dbReference type="InterPro" id="IPR041881">
    <property type="entry name" value="PqqD_sf"/>
</dbReference>
<dbReference type="Gene3D" id="1.10.10.1150">
    <property type="entry name" value="Coenzyme PQQ synthesis protein D (PqqD)"/>
    <property type="match status" value="1"/>
</dbReference>
<keyword evidence="2" id="KW-1185">Reference proteome</keyword>
<dbReference type="Proteomes" id="UP000186096">
    <property type="component" value="Unassembled WGS sequence"/>
</dbReference>
<accession>A0A1N6QSQ2</accession>
<name>A0A1N6QSQ2_9ACTN</name>
<protein>
    <submittedName>
        <fullName evidence="1">Coenzyme PQQ synthesis protein D (PqqD)</fullName>
    </submittedName>
</protein>
<reference evidence="2" key="1">
    <citation type="submission" date="2017-01" db="EMBL/GenBank/DDBJ databases">
        <authorList>
            <person name="Varghese N."/>
            <person name="Submissions S."/>
        </authorList>
    </citation>
    <scope>NUCLEOTIDE SEQUENCE [LARGE SCALE GENOMIC DNA]</scope>
    <source>
        <strain evidence="2">ATCC 12950</strain>
    </source>
</reference>
<proteinExistence type="predicted"/>
<dbReference type="AlphaFoldDB" id="A0A1N6QSQ2"/>
<evidence type="ECO:0000313" key="1">
    <source>
        <dbReference type="EMBL" id="SIQ19621.1"/>
    </source>
</evidence>
<dbReference type="EMBL" id="FTNI01000001">
    <property type="protein sequence ID" value="SIQ19621.1"/>
    <property type="molecule type" value="Genomic_DNA"/>
</dbReference>
<organism evidence="1 2">
    <name type="scientific">Microbispora rosea</name>
    <dbReference type="NCBI Taxonomy" id="58117"/>
    <lineage>
        <taxon>Bacteria</taxon>
        <taxon>Bacillati</taxon>
        <taxon>Actinomycetota</taxon>
        <taxon>Actinomycetes</taxon>
        <taxon>Streptosporangiales</taxon>
        <taxon>Streptosporangiaceae</taxon>
        <taxon>Microbispora</taxon>
    </lineage>
</organism>
<dbReference type="OrthoDB" id="5195143at2"/>
<dbReference type="Pfam" id="PF05402">
    <property type="entry name" value="PqqD"/>
    <property type="match status" value="1"/>
</dbReference>
<evidence type="ECO:0000313" key="2">
    <source>
        <dbReference type="Proteomes" id="UP000186096"/>
    </source>
</evidence>
<dbReference type="RefSeq" id="WP_159454720.1">
    <property type="nucleotide sequence ID" value="NZ_FTNI01000001.1"/>
</dbReference>
<dbReference type="InterPro" id="IPR008792">
    <property type="entry name" value="PQQD"/>
</dbReference>